<organism evidence="1 2">
    <name type="scientific">Morus notabilis</name>
    <dbReference type="NCBI Taxonomy" id="981085"/>
    <lineage>
        <taxon>Eukaryota</taxon>
        <taxon>Viridiplantae</taxon>
        <taxon>Streptophyta</taxon>
        <taxon>Embryophyta</taxon>
        <taxon>Tracheophyta</taxon>
        <taxon>Spermatophyta</taxon>
        <taxon>Magnoliopsida</taxon>
        <taxon>eudicotyledons</taxon>
        <taxon>Gunneridae</taxon>
        <taxon>Pentapetalae</taxon>
        <taxon>rosids</taxon>
        <taxon>fabids</taxon>
        <taxon>Rosales</taxon>
        <taxon>Moraceae</taxon>
        <taxon>Moreae</taxon>
        <taxon>Morus</taxon>
    </lineage>
</organism>
<evidence type="ECO:0000313" key="1">
    <source>
        <dbReference type="EMBL" id="EXB25855.1"/>
    </source>
</evidence>
<gene>
    <name evidence="1" type="ORF">L484_012281</name>
</gene>
<dbReference type="AlphaFoldDB" id="W9QJA0"/>
<reference evidence="2" key="1">
    <citation type="submission" date="2013-01" db="EMBL/GenBank/DDBJ databases">
        <title>Draft Genome Sequence of a Mulberry Tree, Morus notabilis C.K. Schneid.</title>
        <authorList>
            <person name="He N."/>
            <person name="Zhao S."/>
        </authorList>
    </citation>
    <scope>NUCLEOTIDE SEQUENCE</scope>
</reference>
<name>W9QJA0_9ROSA</name>
<proteinExistence type="predicted"/>
<accession>W9QJA0</accession>
<dbReference type="Proteomes" id="UP000030645">
    <property type="component" value="Unassembled WGS sequence"/>
</dbReference>
<sequence length="112" mass="13075">MVEKQRKSVKLGSRIFLGKESLSGLGKRRLTLTNQSKLGRVAFLDSSWPVFSFIYCGDFFIHVKVKITIRVYMIMVSWQRDERLKVGSQRFERTLEDEYGSNLGIIKRKQVN</sequence>
<protein>
    <submittedName>
        <fullName evidence="1">Uncharacterized protein</fullName>
    </submittedName>
</protein>
<evidence type="ECO:0000313" key="2">
    <source>
        <dbReference type="Proteomes" id="UP000030645"/>
    </source>
</evidence>
<keyword evidence="2" id="KW-1185">Reference proteome</keyword>
<dbReference type="EMBL" id="KE343368">
    <property type="protein sequence ID" value="EXB25855.1"/>
    <property type="molecule type" value="Genomic_DNA"/>
</dbReference>